<feature type="transmembrane region" description="Helical" evidence="1">
    <location>
        <begin position="12"/>
        <end position="38"/>
    </location>
</feature>
<protein>
    <submittedName>
        <fullName evidence="2">Membrane protein</fullName>
    </submittedName>
</protein>
<proteinExistence type="predicted"/>
<dbReference type="Proteomes" id="UP001160334">
    <property type="component" value="Unassembled WGS sequence"/>
</dbReference>
<evidence type="ECO:0000313" key="3">
    <source>
        <dbReference type="Proteomes" id="UP001160334"/>
    </source>
</evidence>
<feature type="transmembrane region" description="Helical" evidence="1">
    <location>
        <begin position="50"/>
        <end position="70"/>
    </location>
</feature>
<name>A0ABT6MBS7_9NOCA</name>
<feature type="transmembrane region" description="Helical" evidence="1">
    <location>
        <begin position="79"/>
        <end position="104"/>
    </location>
</feature>
<keyword evidence="1" id="KW-0472">Membrane</keyword>
<accession>A0ABT6MBS7</accession>
<keyword evidence="1" id="KW-0812">Transmembrane</keyword>
<comment type="caution">
    <text evidence="2">The sequence shown here is derived from an EMBL/GenBank/DDBJ whole genome shotgun (WGS) entry which is preliminary data.</text>
</comment>
<sequence length="108" mass="11597">MDQTSGRRTAQVAASLAAQVFAGLVAGPVFVACSYQIVVAASKFLGDWVISGWFYLLFPIVAAAAVAYFVQRRFGRLRVFAWTTFVGASAFHLWFTFVVIAAVAGPNG</sequence>
<dbReference type="EMBL" id="JARXVC010000007">
    <property type="protein sequence ID" value="MDH6281764.1"/>
    <property type="molecule type" value="Genomic_DNA"/>
</dbReference>
<reference evidence="2 3" key="1">
    <citation type="submission" date="2023-04" db="EMBL/GenBank/DDBJ databases">
        <title>Forest soil microbial communities from Buena Vista Peninsula, Colon Province, Panama.</title>
        <authorList>
            <person name="Bouskill N."/>
        </authorList>
    </citation>
    <scope>NUCLEOTIDE SEQUENCE [LARGE SCALE GENOMIC DNA]</scope>
    <source>
        <strain evidence="2 3">CFH S0262</strain>
    </source>
</reference>
<gene>
    <name evidence="2" type="ORF">M2280_002986</name>
</gene>
<dbReference type="PROSITE" id="PS51257">
    <property type="entry name" value="PROKAR_LIPOPROTEIN"/>
    <property type="match status" value="1"/>
</dbReference>
<organism evidence="2 3">
    <name type="scientific">Prescottella agglutinans</name>
    <dbReference type="NCBI Taxonomy" id="1644129"/>
    <lineage>
        <taxon>Bacteria</taxon>
        <taxon>Bacillati</taxon>
        <taxon>Actinomycetota</taxon>
        <taxon>Actinomycetes</taxon>
        <taxon>Mycobacteriales</taxon>
        <taxon>Nocardiaceae</taxon>
        <taxon>Prescottella</taxon>
    </lineage>
</organism>
<dbReference type="RefSeq" id="WP_280761084.1">
    <property type="nucleotide sequence ID" value="NZ_JARXVC010000007.1"/>
</dbReference>
<evidence type="ECO:0000256" key="1">
    <source>
        <dbReference type="SAM" id="Phobius"/>
    </source>
</evidence>
<evidence type="ECO:0000313" key="2">
    <source>
        <dbReference type="EMBL" id="MDH6281764.1"/>
    </source>
</evidence>
<keyword evidence="3" id="KW-1185">Reference proteome</keyword>
<keyword evidence="1" id="KW-1133">Transmembrane helix</keyword>